<dbReference type="PANTHER" id="PTHR11599">
    <property type="entry name" value="PROTEASOME SUBUNIT ALPHA/BETA"/>
    <property type="match status" value="1"/>
</dbReference>
<dbReference type="InterPro" id="IPR050115">
    <property type="entry name" value="Proteasome_alpha"/>
</dbReference>
<evidence type="ECO:0000256" key="1">
    <source>
        <dbReference type="ARBA" id="ARBA00022942"/>
    </source>
</evidence>
<dbReference type="Pfam" id="PF10584">
    <property type="entry name" value="Proteasome_A_N"/>
    <property type="match status" value="1"/>
</dbReference>
<feature type="domain" description="Proteasome alpha-type subunits" evidence="2">
    <location>
        <begin position="6"/>
        <end position="28"/>
    </location>
</feature>
<dbReference type="AlphaFoldDB" id="A0A433AKE1"/>
<sequence length="203" mass="23184">MFCNQYDNDISTWSPQRRIHQIEYALEVVKQGSMAVSLRSNEYAVLLALKHLSGKLASYQKKLIHIDNHMGIAIARLTSNARVLSNFIIMADGRMVLACLLWAMMRPALIYTSAHLQSAKTYLERYHEEFPEASLNQLVKHGLYALHDTLQQDKELNIHNTLINIVDKDQQFTIIEGKELQQYLGLLSNETGRLSRAVVTVTE</sequence>
<dbReference type="EMBL" id="RBNI01017421">
    <property type="protein sequence ID" value="RUP03057.1"/>
    <property type="molecule type" value="Genomic_DNA"/>
</dbReference>
<organism evidence="3 4">
    <name type="scientific">Jimgerdemannia flammicorona</name>
    <dbReference type="NCBI Taxonomy" id="994334"/>
    <lineage>
        <taxon>Eukaryota</taxon>
        <taxon>Fungi</taxon>
        <taxon>Fungi incertae sedis</taxon>
        <taxon>Mucoromycota</taxon>
        <taxon>Mucoromycotina</taxon>
        <taxon>Endogonomycetes</taxon>
        <taxon>Endogonales</taxon>
        <taxon>Endogonaceae</taxon>
        <taxon>Jimgerdemannia</taxon>
    </lineage>
</organism>
<dbReference type="GO" id="GO:0019773">
    <property type="term" value="C:proteasome core complex, alpha-subunit complex"/>
    <property type="evidence" value="ECO:0007669"/>
    <property type="project" value="InterPro"/>
</dbReference>
<evidence type="ECO:0000313" key="4">
    <source>
        <dbReference type="Proteomes" id="UP000268093"/>
    </source>
</evidence>
<dbReference type="InterPro" id="IPR000426">
    <property type="entry name" value="Proteasome_asu_N"/>
</dbReference>
<keyword evidence="4" id="KW-1185">Reference proteome</keyword>
<dbReference type="GO" id="GO:0006511">
    <property type="term" value="P:ubiquitin-dependent protein catabolic process"/>
    <property type="evidence" value="ECO:0007669"/>
    <property type="project" value="InterPro"/>
</dbReference>
<keyword evidence="3" id="KW-0378">Hydrolase</keyword>
<name>A0A433AKE1_9FUNG</name>
<dbReference type="Proteomes" id="UP000268093">
    <property type="component" value="Unassembled WGS sequence"/>
</dbReference>
<accession>A0A433AKE1</accession>
<dbReference type="InterPro" id="IPR001353">
    <property type="entry name" value="Proteasome_sua/b"/>
</dbReference>
<dbReference type="Pfam" id="PF00227">
    <property type="entry name" value="Proteasome"/>
    <property type="match status" value="1"/>
</dbReference>
<feature type="non-terminal residue" evidence="3">
    <location>
        <position position="203"/>
    </location>
</feature>
<dbReference type="GO" id="GO:0016787">
    <property type="term" value="F:hydrolase activity"/>
    <property type="evidence" value="ECO:0007669"/>
    <property type="project" value="UniProtKB-KW"/>
</dbReference>
<gene>
    <name evidence="3" type="ORF">BC936DRAFT_140607</name>
</gene>
<reference evidence="3 4" key="1">
    <citation type="journal article" date="2018" name="New Phytol.">
        <title>Phylogenomics of Endogonaceae and evolution of mycorrhizas within Mucoromycota.</title>
        <authorList>
            <person name="Chang Y."/>
            <person name="Desiro A."/>
            <person name="Na H."/>
            <person name="Sandor L."/>
            <person name="Lipzen A."/>
            <person name="Clum A."/>
            <person name="Barry K."/>
            <person name="Grigoriev I.V."/>
            <person name="Martin F.M."/>
            <person name="Stajich J.E."/>
            <person name="Smith M.E."/>
            <person name="Bonito G."/>
            <person name="Spatafora J.W."/>
        </authorList>
    </citation>
    <scope>NUCLEOTIDE SEQUENCE [LARGE SCALE GENOMIC DNA]</scope>
    <source>
        <strain evidence="3 4">GMNB39</strain>
    </source>
</reference>
<proteinExistence type="predicted"/>
<dbReference type="SUPFAM" id="SSF56235">
    <property type="entry name" value="N-terminal nucleophile aminohydrolases (Ntn hydrolases)"/>
    <property type="match status" value="1"/>
</dbReference>
<dbReference type="Gene3D" id="3.60.20.10">
    <property type="entry name" value="Glutamine Phosphoribosylpyrophosphate, subunit 1, domain 1"/>
    <property type="match status" value="2"/>
</dbReference>
<comment type="caution">
    <text evidence="3">The sequence shown here is derived from an EMBL/GenBank/DDBJ whole genome shotgun (WGS) entry which is preliminary data.</text>
</comment>
<evidence type="ECO:0000259" key="2">
    <source>
        <dbReference type="SMART" id="SM00948"/>
    </source>
</evidence>
<keyword evidence="1" id="KW-0647">Proteasome</keyword>
<protein>
    <submittedName>
        <fullName evidence="3">Nucleophile aminohydrolase</fullName>
    </submittedName>
</protein>
<evidence type="ECO:0000313" key="3">
    <source>
        <dbReference type="EMBL" id="RUP03057.1"/>
    </source>
</evidence>
<dbReference type="OrthoDB" id="431557at2759"/>
<dbReference type="InterPro" id="IPR029055">
    <property type="entry name" value="Ntn_hydrolases_N"/>
</dbReference>
<dbReference type="SMART" id="SM00948">
    <property type="entry name" value="Proteasome_A_N"/>
    <property type="match status" value="1"/>
</dbReference>